<keyword evidence="1" id="KW-0812">Transmembrane</keyword>
<evidence type="ECO:0000256" key="1">
    <source>
        <dbReference type="SAM" id="Phobius"/>
    </source>
</evidence>
<accession>A0A9P9Z7K3</accession>
<feature type="transmembrane region" description="Helical" evidence="1">
    <location>
        <begin position="276"/>
        <end position="298"/>
    </location>
</feature>
<dbReference type="PANTHER" id="PTHR23028:SF131">
    <property type="entry name" value="BLR2367 PROTEIN"/>
    <property type="match status" value="1"/>
</dbReference>
<dbReference type="InterPro" id="IPR050879">
    <property type="entry name" value="Acyltransferase_3"/>
</dbReference>
<feature type="transmembrane region" description="Helical" evidence="1">
    <location>
        <begin position="242"/>
        <end position="264"/>
    </location>
</feature>
<gene>
    <name evidence="3" type="ORF">LUZ63_020959</name>
</gene>
<name>A0A9P9Z7K3_9POAL</name>
<evidence type="ECO:0000259" key="2">
    <source>
        <dbReference type="Pfam" id="PF01757"/>
    </source>
</evidence>
<dbReference type="EMBL" id="JAMQYH010000097">
    <property type="protein sequence ID" value="KAJ1683814.1"/>
    <property type="molecule type" value="Genomic_DNA"/>
</dbReference>
<feature type="transmembrane region" description="Helical" evidence="1">
    <location>
        <begin position="41"/>
        <end position="60"/>
    </location>
</feature>
<protein>
    <recommendedName>
        <fullName evidence="2">Acyltransferase 3 domain-containing protein</fullName>
    </recommendedName>
</protein>
<reference evidence="3" key="1">
    <citation type="journal article" date="2022" name="Cell">
        <title>Repeat-based holocentromeres influence genome architecture and karyotype evolution.</title>
        <authorList>
            <person name="Hofstatter P.G."/>
            <person name="Thangavel G."/>
            <person name="Lux T."/>
            <person name="Neumann P."/>
            <person name="Vondrak T."/>
            <person name="Novak P."/>
            <person name="Zhang M."/>
            <person name="Costa L."/>
            <person name="Castellani M."/>
            <person name="Scott A."/>
            <person name="Toegelov H."/>
            <person name="Fuchs J."/>
            <person name="Mata-Sucre Y."/>
            <person name="Dias Y."/>
            <person name="Vanzela A.L.L."/>
            <person name="Huettel B."/>
            <person name="Almeida C.C.S."/>
            <person name="Simkova H."/>
            <person name="Souza G."/>
            <person name="Pedrosa-Harand A."/>
            <person name="Macas J."/>
            <person name="Mayer K.F.X."/>
            <person name="Houben A."/>
            <person name="Marques A."/>
        </authorList>
    </citation>
    <scope>NUCLEOTIDE SEQUENCE</scope>
    <source>
        <strain evidence="3">RhyBre1mFocal</strain>
    </source>
</reference>
<evidence type="ECO:0000313" key="4">
    <source>
        <dbReference type="Proteomes" id="UP001151287"/>
    </source>
</evidence>
<keyword evidence="4" id="KW-1185">Reference proteome</keyword>
<keyword evidence="1" id="KW-1133">Transmembrane helix</keyword>
<dbReference type="AlphaFoldDB" id="A0A9P9Z7K3"/>
<dbReference type="GO" id="GO:0016747">
    <property type="term" value="F:acyltransferase activity, transferring groups other than amino-acyl groups"/>
    <property type="evidence" value="ECO:0007669"/>
    <property type="project" value="InterPro"/>
</dbReference>
<sequence>MATGAVDLHRLTSLRALAAVAVFAFHIHLDTDWVVGEGAFRFGYTGVTFFFVLSGFVLTWSWRRGDTFGGFVLRRVARVYPSHLVTALLILLVPLPLYASDFPLPVVLSNLTLTQAWFGPAFVTSLNGVSWTLSCEAFFYVCTPVLLGQVFGRRRAVVVGTLSGWVALCAGARVALSLAGGSADLAYTNPLLRSGDYVLGVLLAFLVLSGWRPRIPQWVGPTLASATYAGLLLVGATTERLALSEVALTPVFGLIVLAASCGDLREQAAPVLGREWVMYAGKLSFAFYLVHEIAIRSLLRVVDVSPGSSVGLAATASSLVLSALAAAALHHGVERPAQRFIVRLGGTRLPVPSLR</sequence>
<keyword evidence="1" id="KW-0472">Membrane</keyword>
<feature type="transmembrane region" description="Helical" evidence="1">
    <location>
        <begin position="218"/>
        <end position="236"/>
    </location>
</feature>
<feature type="transmembrane region" description="Helical" evidence="1">
    <location>
        <begin position="310"/>
        <end position="329"/>
    </location>
</feature>
<dbReference type="GO" id="GO:0016020">
    <property type="term" value="C:membrane"/>
    <property type="evidence" value="ECO:0007669"/>
    <property type="project" value="TreeGrafter"/>
</dbReference>
<feature type="transmembrane region" description="Helical" evidence="1">
    <location>
        <begin position="80"/>
        <end position="99"/>
    </location>
</feature>
<feature type="domain" description="Acyltransferase 3" evidence="2">
    <location>
        <begin position="10"/>
        <end position="325"/>
    </location>
</feature>
<feature type="transmembrane region" description="Helical" evidence="1">
    <location>
        <begin position="12"/>
        <end position="29"/>
    </location>
</feature>
<proteinExistence type="predicted"/>
<feature type="transmembrane region" description="Helical" evidence="1">
    <location>
        <begin position="128"/>
        <end position="147"/>
    </location>
</feature>
<dbReference type="GO" id="GO:0000271">
    <property type="term" value="P:polysaccharide biosynthetic process"/>
    <property type="evidence" value="ECO:0007669"/>
    <property type="project" value="TreeGrafter"/>
</dbReference>
<feature type="transmembrane region" description="Helical" evidence="1">
    <location>
        <begin position="156"/>
        <end position="179"/>
    </location>
</feature>
<evidence type="ECO:0000313" key="3">
    <source>
        <dbReference type="EMBL" id="KAJ1683814.1"/>
    </source>
</evidence>
<dbReference type="PANTHER" id="PTHR23028">
    <property type="entry name" value="ACETYLTRANSFERASE"/>
    <property type="match status" value="1"/>
</dbReference>
<dbReference type="InterPro" id="IPR002656">
    <property type="entry name" value="Acyl_transf_3_dom"/>
</dbReference>
<comment type="caution">
    <text evidence="3">The sequence shown here is derived from an EMBL/GenBank/DDBJ whole genome shotgun (WGS) entry which is preliminary data.</text>
</comment>
<organism evidence="3 4">
    <name type="scientific">Rhynchospora breviuscula</name>
    <dbReference type="NCBI Taxonomy" id="2022672"/>
    <lineage>
        <taxon>Eukaryota</taxon>
        <taxon>Viridiplantae</taxon>
        <taxon>Streptophyta</taxon>
        <taxon>Embryophyta</taxon>
        <taxon>Tracheophyta</taxon>
        <taxon>Spermatophyta</taxon>
        <taxon>Magnoliopsida</taxon>
        <taxon>Liliopsida</taxon>
        <taxon>Poales</taxon>
        <taxon>Cyperaceae</taxon>
        <taxon>Cyperoideae</taxon>
        <taxon>Rhynchosporeae</taxon>
        <taxon>Rhynchospora</taxon>
    </lineage>
</organism>
<dbReference type="Pfam" id="PF01757">
    <property type="entry name" value="Acyl_transf_3"/>
    <property type="match status" value="1"/>
</dbReference>
<dbReference type="Proteomes" id="UP001151287">
    <property type="component" value="Unassembled WGS sequence"/>
</dbReference>
<feature type="transmembrane region" description="Helical" evidence="1">
    <location>
        <begin position="191"/>
        <end position="211"/>
    </location>
</feature>